<gene>
    <name evidence="7" type="ORF">SAMN06295964_1241</name>
</gene>
<evidence type="ECO:0000256" key="3">
    <source>
        <dbReference type="ARBA" id="ARBA00022692"/>
    </source>
</evidence>
<dbReference type="InterPro" id="IPR043428">
    <property type="entry name" value="LivM-like"/>
</dbReference>
<dbReference type="GO" id="GO:0015658">
    <property type="term" value="F:branched-chain amino acid transmembrane transporter activity"/>
    <property type="evidence" value="ECO:0007669"/>
    <property type="project" value="InterPro"/>
</dbReference>
<keyword evidence="8" id="KW-1185">Reference proteome</keyword>
<dbReference type="GO" id="GO:0005886">
    <property type="term" value="C:plasma membrane"/>
    <property type="evidence" value="ECO:0007669"/>
    <property type="project" value="UniProtKB-SubCell"/>
</dbReference>
<name>A0A1T4YWT3_9ACTN</name>
<evidence type="ECO:0000256" key="1">
    <source>
        <dbReference type="ARBA" id="ARBA00004651"/>
    </source>
</evidence>
<keyword evidence="2" id="KW-1003">Cell membrane</keyword>
<keyword evidence="3 6" id="KW-0812">Transmembrane</keyword>
<evidence type="ECO:0000256" key="4">
    <source>
        <dbReference type="ARBA" id="ARBA00022989"/>
    </source>
</evidence>
<evidence type="ECO:0000256" key="6">
    <source>
        <dbReference type="SAM" id="Phobius"/>
    </source>
</evidence>
<evidence type="ECO:0000313" key="8">
    <source>
        <dbReference type="Proteomes" id="UP000191040"/>
    </source>
</evidence>
<keyword evidence="5 6" id="KW-0472">Membrane</keyword>
<feature type="transmembrane region" description="Helical" evidence="6">
    <location>
        <begin position="85"/>
        <end position="105"/>
    </location>
</feature>
<accession>A0A1T4YWT3</accession>
<evidence type="ECO:0000313" key="7">
    <source>
        <dbReference type="EMBL" id="SKB06259.1"/>
    </source>
</evidence>
<dbReference type="Pfam" id="PF02653">
    <property type="entry name" value="BPD_transp_2"/>
    <property type="match status" value="1"/>
</dbReference>
<dbReference type="STRING" id="1736691.SAMN06295964_1241"/>
<dbReference type="PANTHER" id="PTHR30482">
    <property type="entry name" value="HIGH-AFFINITY BRANCHED-CHAIN AMINO ACID TRANSPORT SYSTEM PERMEASE"/>
    <property type="match status" value="1"/>
</dbReference>
<dbReference type="AlphaFoldDB" id="A0A1T4YWT3"/>
<dbReference type="PANTHER" id="PTHR30482:SF20">
    <property type="entry name" value="HIGH-AFFINITY BRANCHED-CHAIN AMINO ACID TRANSPORT SYSTEM PERMEASE PROTEIN LIVM"/>
    <property type="match status" value="1"/>
</dbReference>
<feature type="transmembrane region" description="Helical" evidence="6">
    <location>
        <begin position="246"/>
        <end position="271"/>
    </location>
</feature>
<dbReference type="EMBL" id="LT796768">
    <property type="protein sequence ID" value="SKB06259.1"/>
    <property type="molecule type" value="Genomic_DNA"/>
</dbReference>
<sequence>MLQVLPKKLLWALGAAALVVAVLLPRMVEPYTVRVAALILVFTVFATGLNIILGFTGLLSFGHAAFFGVGAYVTARLLLDTGMPLLLVMVCATVGAGVVGLLVGLTSWRSGGDYLALVTLGVGQIFYLFLINEKELTGGATGLPGVPAGNFFGWDLAPLENTYTFILAVAVLVTIFAWVLGRSYFGRAMLAVREDEIIARAHGINVPLTKVLSFGIGSAIAGLAGVLQVLLLGFVGPATFKVDQSILVVEIVLIGGMATTIGPLLGSALVIGSTEYLRALADYRSAVFGVLMLVILLWRPGGLAQIFGLSSRTPNAVRLPFVGKYLTRRAVAARARKIGDGNAEDTREKEEVGR</sequence>
<evidence type="ECO:0000256" key="5">
    <source>
        <dbReference type="ARBA" id="ARBA00023136"/>
    </source>
</evidence>
<keyword evidence="4 6" id="KW-1133">Transmembrane helix</keyword>
<feature type="transmembrane region" description="Helical" evidence="6">
    <location>
        <begin position="211"/>
        <end position="234"/>
    </location>
</feature>
<evidence type="ECO:0000256" key="2">
    <source>
        <dbReference type="ARBA" id="ARBA00022475"/>
    </source>
</evidence>
<feature type="transmembrane region" description="Helical" evidence="6">
    <location>
        <begin position="35"/>
        <end position="53"/>
    </location>
</feature>
<feature type="transmembrane region" description="Helical" evidence="6">
    <location>
        <begin position="162"/>
        <end position="180"/>
    </location>
</feature>
<feature type="transmembrane region" description="Helical" evidence="6">
    <location>
        <begin position="114"/>
        <end position="131"/>
    </location>
</feature>
<dbReference type="InterPro" id="IPR001851">
    <property type="entry name" value="ABC_transp_permease"/>
</dbReference>
<dbReference type="CDD" id="cd06581">
    <property type="entry name" value="TM_PBP1_LivM_like"/>
    <property type="match status" value="1"/>
</dbReference>
<dbReference type="RefSeq" id="WP_078699343.1">
    <property type="nucleotide sequence ID" value="NZ_LT796768.1"/>
</dbReference>
<feature type="transmembrane region" description="Helical" evidence="6">
    <location>
        <begin position="283"/>
        <end position="301"/>
    </location>
</feature>
<organism evidence="7 8">
    <name type="scientific">Aeromicrobium choanae</name>
    <dbReference type="NCBI Taxonomy" id="1736691"/>
    <lineage>
        <taxon>Bacteria</taxon>
        <taxon>Bacillati</taxon>
        <taxon>Actinomycetota</taxon>
        <taxon>Actinomycetes</taxon>
        <taxon>Propionibacteriales</taxon>
        <taxon>Nocardioidaceae</taxon>
        <taxon>Aeromicrobium</taxon>
    </lineage>
</organism>
<comment type="subcellular location">
    <subcellularLocation>
        <location evidence="1">Cell membrane</location>
        <topology evidence="1">Multi-pass membrane protein</topology>
    </subcellularLocation>
</comment>
<protein>
    <submittedName>
        <fullName evidence="7">Branched-chain amino acid transport system permease protein</fullName>
    </submittedName>
</protein>
<dbReference type="Proteomes" id="UP000191040">
    <property type="component" value="Chromosome I"/>
</dbReference>
<proteinExistence type="predicted"/>
<dbReference type="OrthoDB" id="9814461at2"/>
<reference evidence="8" key="1">
    <citation type="submission" date="2017-02" db="EMBL/GenBank/DDBJ databases">
        <authorList>
            <person name="Varghese N."/>
            <person name="Submissions S."/>
        </authorList>
    </citation>
    <scope>NUCLEOTIDE SEQUENCE [LARGE SCALE GENOMIC DNA]</scope>
    <source>
        <strain evidence="8">9H-4</strain>
    </source>
</reference>